<accession>Q63RB7</accession>
<dbReference type="eggNOG" id="ENOG50317D3">
    <property type="taxonomic scope" value="Bacteria"/>
</dbReference>
<evidence type="ECO:0000256" key="1">
    <source>
        <dbReference type="SAM" id="Phobius"/>
    </source>
</evidence>
<sequence>MRSVDMTCCRSMRGSTLLEAAIACALLAVASLGVVAALLAAIRSERDTAACEPAVLVADSWAEMARAGGPSGVDWDASMSGLRHGKLVATNAGADISNVRVEWERSAGLAASPLRCDGDAAAARDAAKSCVTLAYASTQRR</sequence>
<evidence type="ECO:0000313" key="2">
    <source>
        <dbReference type="EMBL" id="CAH36763.1"/>
    </source>
</evidence>
<keyword evidence="3" id="KW-1185">Reference proteome</keyword>
<protein>
    <submittedName>
        <fullName evidence="2">Exported protein</fullName>
    </submittedName>
</protein>
<dbReference type="PATRIC" id="fig|272560.6.peg.3146"/>
<dbReference type="KEGG" id="bps:BPSL2755"/>
<dbReference type="AlphaFoldDB" id="Q63RB7"/>
<proteinExistence type="predicted"/>
<dbReference type="STRING" id="272560.BPSL2755"/>
<evidence type="ECO:0000313" key="3">
    <source>
        <dbReference type="Proteomes" id="UP000000605"/>
    </source>
</evidence>
<name>Q63RB7_BURPS</name>
<feature type="transmembrane region" description="Helical" evidence="1">
    <location>
        <begin position="20"/>
        <end position="42"/>
    </location>
</feature>
<keyword evidence="1" id="KW-0472">Membrane</keyword>
<keyword evidence="1" id="KW-1133">Transmembrane helix</keyword>
<keyword evidence="1" id="KW-0812">Transmembrane</keyword>
<gene>
    <name evidence="2" type="ordered locus">BPSL2755</name>
</gene>
<dbReference type="Proteomes" id="UP000000605">
    <property type="component" value="Chromosome 1"/>
</dbReference>
<dbReference type="EMBL" id="BX571965">
    <property type="protein sequence ID" value="CAH36763.1"/>
    <property type="molecule type" value="Genomic_DNA"/>
</dbReference>
<organism evidence="2 3">
    <name type="scientific">Burkholderia pseudomallei (strain K96243)</name>
    <dbReference type="NCBI Taxonomy" id="272560"/>
    <lineage>
        <taxon>Bacteria</taxon>
        <taxon>Pseudomonadati</taxon>
        <taxon>Pseudomonadota</taxon>
        <taxon>Betaproteobacteria</taxon>
        <taxon>Burkholderiales</taxon>
        <taxon>Burkholderiaceae</taxon>
        <taxon>Burkholderia</taxon>
        <taxon>pseudomallei group</taxon>
    </lineage>
</organism>
<reference evidence="2 3" key="1">
    <citation type="journal article" date="2004" name="Proc. Natl. Acad. Sci. U.S.A.">
        <title>Genomic plasticity of the causative agent of melioidosis, Burkholderia pseudomallei.</title>
        <authorList>
            <person name="Holden M.T.G."/>
            <person name="Titball R.W."/>
            <person name="Peacock S.J."/>
            <person name="Cerdeno-Tarraga A.M."/>
            <person name="Atkins T."/>
            <person name="Crossman L.C."/>
            <person name="Pitt T."/>
            <person name="Churcher C."/>
            <person name="Mungall K."/>
            <person name="Bentley S.D."/>
            <person name="Sebaihia M."/>
            <person name="Thomson N.R."/>
            <person name="Bason N."/>
            <person name="Beacham I.R."/>
            <person name="Brooks K."/>
            <person name="Brown K.A."/>
            <person name="Brown N.F."/>
            <person name="Challis G.L."/>
            <person name="Cherevach I."/>
            <person name="Chillingworth T."/>
            <person name="Cronin A."/>
            <person name="Crosset B."/>
            <person name="Davis P."/>
            <person name="DeShazer D."/>
            <person name="Feltwell T."/>
            <person name="Fraser A."/>
            <person name="Hance Z."/>
            <person name="Hauser H."/>
            <person name="Holroyd S."/>
            <person name="Jagels K."/>
            <person name="Keith K.E."/>
            <person name="Maddison M."/>
            <person name="Moule S."/>
            <person name="Price C."/>
            <person name="Quail M.A."/>
            <person name="Rabbinowitsch E."/>
            <person name="Rutherford K."/>
            <person name="Sanders M."/>
            <person name="Simmonds M."/>
            <person name="Songsivilai S."/>
            <person name="Stevens K."/>
            <person name="Tumapa S."/>
            <person name="Vesaratchavest M."/>
            <person name="Whitehead S."/>
            <person name="Yeats C."/>
            <person name="Barrell B.G."/>
            <person name="Oyston P.C.F."/>
            <person name="Parkhill J."/>
        </authorList>
    </citation>
    <scope>NUCLEOTIDE SEQUENCE [LARGE SCALE GENOMIC DNA]</scope>
    <source>
        <strain evidence="2 3">K96243</strain>
    </source>
</reference>